<dbReference type="InterPro" id="IPR023296">
    <property type="entry name" value="Glyco_hydro_beta-prop_sf"/>
</dbReference>
<dbReference type="GO" id="GO:0000324">
    <property type="term" value="C:fungal-type vacuole"/>
    <property type="evidence" value="ECO:0007669"/>
    <property type="project" value="TreeGrafter"/>
</dbReference>
<evidence type="ECO:0000313" key="10">
    <source>
        <dbReference type="Proteomes" id="UP000262825"/>
    </source>
</evidence>
<feature type="signal peptide" evidence="6">
    <location>
        <begin position="1"/>
        <end position="21"/>
    </location>
</feature>
<evidence type="ECO:0000313" key="9">
    <source>
        <dbReference type="EMBL" id="SSD59109.1"/>
    </source>
</evidence>
<feature type="domain" description="Glycosyl hydrolase family 32 N-terminal" evidence="7">
    <location>
        <begin position="54"/>
        <end position="268"/>
    </location>
</feature>
<keyword evidence="10" id="KW-1185">Reference proteome</keyword>
<evidence type="ECO:0000259" key="8">
    <source>
        <dbReference type="Pfam" id="PF08244"/>
    </source>
</evidence>
<gene>
    <name evidence="9" type="ORF">SCODWIG_00870</name>
</gene>
<dbReference type="InterPro" id="IPR013320">
    <property type="entry name" value="ConA-like_dom_sf"/>
</dbReference>
<proteinExistence type="inferred from homology"/>
<sequence>MNLNSFLYSLIYLPLIVIANSNINKDTNTSITSSSSSTTSSELIEYSNNRPLAHLTLENGILGDITGLFYNTTDELYNIYYQYQENDSSQVTWRHSTSQDLTHWTSIDNNNDSIISINDSSYTLGGGSMVIDSKNSSGLFPSNITDSNENIIALYCSTSSSENISSVNLAYSINGGYTFVNYPSNPILQSNFFADPNVFWHEESNKWILTVFQGADYVLDFYNSYDLINWNKTSEFSNYTESNYQYGSPSLVRIPVIGMQTVSSSNTTTDNNSTSTANNSTSSSTPAANQANTTVIIVENFGTTTLSPTATPAPNIIYYNITYINNTIINSTYINNTIVNTTYINITYSNNTTYINSTFVNGTYSEGSNNTNSLNDSFAREWALYRAYQAASAATNDVTTTNPVTTTSITYKWVLFRSVNMGSIQNGGGSSAQYLIGDFDGEQFIPDDSSIRTVDYGKDFYGLQSLVNANANSVLGIGLAADSQYSANAPTSPWKNSLSLVRNLTLQYKDTRAGSAVLTLIAEPLYNGLHINGTSHTLNNIFPLDIKETLSYDVSNVNDTVTGLLDFQVTFLVNNTNVAESDFANLNFNFKGYSDPSEYLKFGFEVNDQAFYLDRSHSNVAFVEDNEFYSDKITLMVLPYANTSANVSIYKVQGVIDDDIIEIFINDGQYVSTNTYYFTTGNKIGTIDISAGIGGNTFTILDFETNQYSA</sequence>
<dbReference type="GO" id="GO:0004575">
    <property type="term" value="F:sucrose alpha-glucosidase activity"/>
    <property type="evidence" value="ECO:0007669"/>
    <property type="project" value="TreeGrafter"/>
</dbReference>
<feature type="chain" id="PRO_5016672501" evidence="6">
    <location>
        <begin position="22"/>
        <end position="710"/>
    </location>
</feature>
<feature type="domain" description="Glycosyl hydrolase family 32 C-terminal" evidence="8">
    <location>
        <begin position="560"/>
        <end position="688"/>
    </location>
</feature>
<reference evidence="10" key="1">
    <citation type="submission" date="2018-06" db="EMBL/GenBank/DDBJ databases">
        <authorList>
            <person name="Guldener U."/>
        </authorList>
    </citation>
    <scope>NUCLEOTIDE SEQUENCE [LARGE SCALE GENOMIC DNA]</scope>
    <source>
        <strain evidence="10">UTAD17</strain>
    </source>
</reference>
<dbReference type="PANTHER" id="PTHR42800">
    <property type="entry name" value="EXOINULINASE INUD (AFU_ORTHOLOGUE AFUA_5G00480)"/>
    <property type="match status" value="1"/>
</dbReference>
<evidence type="ECO:0000256" key="5">
    <source>
        <dbReference type="SAM" id="MobiDB-lite"/>
    </source>
</evidence>
<protein>
    <submittedName>
        <fullName evidence="9">Uncharacterized protein</fullName>
    </submittedName>
</protein>
<keyword evidence="6" id="KW-0732">Signal</keyword>
<evidence type="ECO:0000259" key="7">
    <source>
        <dbReference type="Pfam" id="PF00251"/>
    </source>
</evidence>
<keyword evidence="3 4" id="KW-0326">Glycosidase</keyword>
<dbReference type="VEuPathDB" id="FungiDB:SCODWIG_00870"/>
<dbReference type="SMART" id="SM00640">
    <property type="entry name" value="Glyco_32"/>
    <property type="match status" value="1"/>
</dbReference>
<dbReference type="InterPro" id="IPR001362">
    <property type="entry name" value="Glyco_hydro_32"/>
</dbReference>
<dbReference type="GO" id="GO:0005987">
    <property type="term" value="P:sucrose catabolic process"/>
    <property type="evidence" value="ECO:0007669"/>
    <property type="project" value="TreeGrafter"/>
</dbReference>
<dbReference type="SUPFAM" id="SSF49899">
    <property type="entry name" value="Concanavalin A-like lectins/glucanases"/>
    <property type="match status" value="1"/>
</dbReference>
<evidence type="ECO:0000256" key="3">
    <source>
        <dbReference type="ARBA" id="ARBA00023295"/>
    </source>
</evidence>
<comment type="similarity">
    <text evidence="1 4">Belongs to the glycosyl hydrolase 32 family.</text>
</comment>
<name>A0A376B3E3_9ASCO</name>
<feature type="domain" description="Glycosyl hydrolase family 32 N-terminal" evidence="7">
    <location>
        <begin position="401"/>
        <end position="508"/>
    </location>
</feature>
<dbReference type="SUPFAM" id="SSF75005">
    <property type="entry name" value="Arabinanase/levansucrase/invertase"/>
    <property type="match status" value="1"/>
</dbReference>
<evidence type="ECO:0000256" key="6">
    <source>
        <dbReference type="SAM" id="SignalP"/>
    </source>
</evidence>
<keyword evidence="2 4" id="KW-0378">Hydrolase</keyword>
<dbReference type="Gene3D" id="2.115.10.20">
    <property type="entry name" value="Glycosyl hydrolase domain, family 43"/>
    <property type="match status" value="2"/>
</dbReference>
<dbReference type="Pfam" id="PF08244">
    <property type="entry name" value="Glyco_hydro_32C"/>
    <property type="match status" value="1"/>
</dbReference>
<dbReference type="InterPro" id="IPR013189">
    <property type="entry name" value="Glyco_hydro_32_C"/>
</dbReference>
<organism evidence="9 10">
    <name type="scientific">Saccharomycodes ludwigii</name>
    <dbReference type="NCBI Taxonomy" id="36035"/>
    <lineage>
        <taxon>Eukaryota</taxon>
        <taxon>Fungi</taxon>
        <taxon>Dikarya</taxon>
        <taxon>Ascomycota</taxon>
        <taxon>Saccharomycotina</taxon>
        <taxon>Saccharomycetes</taxon>
        <taxon>Saccharomycodales</taxon>
        <taxon>Saccharomycodaceae</taxon>
        <taxon>Saccharomycodes</taxon>
    </lineage>
</organism>
<accession>A0A376B3E3</accession>
<feature type="region of interest" description="Disordered" evidence="5">
    <location>
        <begin position="263"/>
        <end position="288"/>
    </location>
</feature>
<dbReference type="AlphaFoldDB" id="A0A376B3E3"/>
<evidence type="ECO:0000256" key="2">
    <source>
        <dbReference type="ARBA" id="ARBA00022801"/>
    </source>
</evidence>
<dbReference type="InterPro" id="IPR013148">
    <property type="entry name" value="Glyco_hydro_32_N"/>
</dbReference>
<evidence type="ECO:0000256" key="4">
    <source>
        <dbReference type="RuleBase" id="RU362110"/>
    </source>
</evidence>
<dbReference type="Gene3D" id="2.60.120.560">
    <property type="entry name" value="Exo-inulinase, domain 1"/>
    <property type="match status" value="1"/>
</dbReference>
<dbReference type="Pfam" id="PF00251">
    <property type="entry name" value="Glyco_hydro_32N"/>
    <property type="match status" value="2"/>
</dbReference>
<evidence type="ECO:0000256" key="1">
    <source>
        <dbReference type="ARBA" id="ARBA00009902"/>
    </source>
</evidence>
<dbReference type="PANTHER" id="PTHR42800:SF2">
    <property type="entry name" value="INVERTASE-RELATED"/>
    <property type="match status" value="1"/>
</dbReference>
<dbReference type="EMBL" id="UFAJ01000092">
    <property type="protein sequence ID" value="SSD59109.1"/>
    <property type="molecule type" value="Genomic_DNA"/>
</dbReference>
<dbReference type="Proteomes" id="UP000262825">
    <property type="component" value="Unassembled WGS sequence"/>
</dbReference>